<evidence type="ECO:0000256" key="3">
    <source>
        <dbReference type="ARBA" id="ARBA00022840"/>
    </source>
</evidence>
<dbReference type="InterPro" id="IPR011545">
    <property type="entry name" value="DEAD/DEAH_box_helicase_dom"/>
</dbReference>
<keyword evidence="3" id="KW-0067">ATP-binding</keyword>
<evidence type="ECO:0000313" key="9">
    <source>
        <dbReference type="Proteomes" id="UP000750711"/>
    </source>
</evidence>
<evidence type="ECO:0000313" key="8">
    <source>
        <dbReference type="EMBL" id="KAH0551482.1"/>
    </source>
</evidence>
<dbReference type="Pfam" id="PF00271">
    <property type="entry name" value="Helicase_C"/>
    <property type="match status" value="1"/>
</dbReference>
<dbReference type="PROSITE" id="PS51194">
    <property type="entry name" value="HELICASE_CTER"/>
    <property type="match status" value="1"/>
</dbReference>
<name>A0A9P8IIB7_9PEZI</name>
<dbReference type="PANTHER" id="PTHR13710:SF154">
    <property type="entry name" value="RECQ HELICASE, PUTATIVE (AFU_ORTHOLOGUE AFUA_6G14720)-RELATED"/>
    <property type="match status" value="1"/>
</dbReference>
<keyword evidence="2" id="KW-0547">Nucleotide-binding</keyword>
<comment type="catalytic activity">
    <reaction evidence="4">
        <text>Couples ATP hydrolysis with the unwinding of duplex DNA by translocating in the 3'-5' direction.</text>
        <dbReference type="EC" id="5.6.2.4"/>
    </reaction>
</comment>
<dbReference type="GO" id="GO:0000724">
    <property type="term" value="P:double-strand break repair via homologous recombination"/>
    <property type="evidence" value="ECO:0007669"/>
    <property type="project" value="TreeGrafter"/>
</dbReference>
<proteinExistence type="inferred from homology"/>
<dbReference type="GO" id="GO:0005694">
    <property type="term" value="C:chromosome"/>
    <property type="evidence" value="ECO:0007669"/>
    <property type="project" value="TreeGrafter"/>
</dbReference>
<evidence type="ECO:0000256" key="4">
    <source>
        <dbReference type="ARBA" id="ARBA00034617"/>
    </source>
</evidence>
<sequence>MRYRFRVSSLEWHEVLQFVSQLEGSELSGQKRLQKEEHEGSPGPRFRQWQALRQTDLQQALQQLMGPETRFRGKQYVALQVIMSNKSPIILVMRTGGGKSLMFILPASIREAGTTVVITPLIALKQDMQRRCRELGLECIVWSARKKIHDTCILLVTPESAVSQGFMNHLRKLQAMDRLDRIVIDECHILLNTRLDFRRKLQKLHKMVEFTVQLVLLTATLPPSKEAELLSMISIEAPLMFQDITSRHNITYTVQQHDAKDIKQQVKVIISDRLQQYAEDNSRIIVYGGQVENCKQLAEKLGCKAYYADSEDKTSALQNWLDGKKQVIVATNALGLGIDVPNIRLVLHAEPSFDLLNYSQESGHAGRDGKPSKAIVLISRGRTPNN</sequence>
<dbReference type="GO" id="GO:0005524">
    <property type="term" value="F:ATP binding"/>
    <property type="evidence" value="ECO:0007669"/>
    <property type="project" value="UniProtKB-KW"/>
</dbReference>
<organism evidence="8 9">
    <name type="scientific">Trichoglossum hirsutum</name>
    <dbReference type="NCBI Taxonomy" id="265104"/>
    <lineage>
        <taxon>Eukaryota</taxon>
        <taxon>Fungi</taxon>
        <taxon>Dikarya</taxon>
        <taxon>Ascomycota</taxon>
        <taxon>Pezizomycotina</taxon>
        <taxon>Geoglossomycetes</taxon>
        <taxon>Geoglossales</taxon>
        <taxon>Geoglossaceae</taxon>
        <taxon>Trichoglossum</taxon>
    </lineage>
</organism>
<dbReference type="GO" id="GO:0005737">
    <property type="term" value="C:cytoplasm"/>
    <property type="evidence" value="ECO:0007669"/>
    <property type="project" value="TreeGrafter"/>
</dbReference>
<dbReference type="Gene3D" id="3.40.50.300">
    <property type="entry name" value="P-loop containing nucleotide triphosphate hydrolases"/>
    <property type="match status" value="2"/>
</dbReference>
<evidence type="ECO:0000256" key="1">
    <source>
        <dbReference type="ARBA" id="ARBA00005446"/>
    </source>
</evidence>
<dbReference type="SUPFAM" id="SSF52540">
    <property type="entry name" value="P-loop containing nucleoside triphosphate hydrolases"/>
    <property type="match status" value="1"/>
</dbReference>
<gene>
    <name evidence="8" type="ORF">GP486_007302</name>
</gene>
<reference evidence="8" key="1">
    <citation type="submission" date="2021-03" db="EMBL/GenBank/DDBJ databases">
        <title>Comparative genomics and phylogenomic investigation of the class Geoglossomycetes provide insights into ecological specialization and systematics.</title>
        <authorList>
            <person name="Melie T."/>
            <person name="Pirro S."/>
            <person name="Miller A.N."/>
            <person name="Quandt A."/>
        </authorList>
    </citation>
    <scope>NUCLEOTIDE SEQUENCE</scope>
    <source>
        <strain evidence="8">CAQ_001_2017</strain>
    </source>
</reference>
<dbReference type="InterPro" id="IPR014001">
    <property type="entry name" value="Helicase_ATP-bd"/>
</dbReference>
<dbReference type="Proteomes" id="UP000750711">
    <property type="component" value="Unassembled WGS sequence"/>
</dbReference>
<keyword evidence="9" id="KW-1185">Reference proteome</keyword>
<dbReference type="GO" id="GO:0003676">
    <property type="term" value="F:nucleic acid binding"/>
    <property type="evidence" value="ECO:0007669"/>
    <property type="project" value="InterPro"/>
</dbReference>
<evidence type="ECO:0000256" key="5">
    <source>
        <dbReference type="ARBA" id="ARBA00034808"/>
    </source>
</evidence>
<comment type="caution">
    <text evidence="8">The sequence shown here is derived from an EMBL/GenBank/DDBJ whole genome shotgun (WGS) entry which is preliminary data.</text>
</comment>
<feature type="domain" description="Helicase C-terminal" evidence="7">
    <location>
        <begin position="261"/>
        <end position="386"/>
    </location>
</feature>
<protein>
    <recommendedName>
        <fullName evidence="5">DNA 3'-5' helicase</fullName>
        <ecNumber evidence="5">5.6.2.4</ecNumber>
    </recommendedName>
</protein>
<dbReference type="EC" id="5.6.2.4" evidence="5"/>
<accession>A0A9P8IIB7</accession>
<dbReference type="PROSITE" id="PS51192">
    <property type="entry name" value="HELICASE_ATP_BIND_1"/>
    <property type="match status" value="1"/>
</dbReference>
<evidence type="ECO:0000259" key="7">
    <source>
        <dbReference type="PROSITE" id="PS51194"/>
    </source>
</evidence>
<evidence type="ECO:0000256" key="2">
    <source>
        <dbReference type="ARBA" id="ARBA00022741"/>
    </source>
</evidence>
<dbReference type="SMART" id="SM00490">
    <property type="entry name" value="HELICc"/>
    <property type="match status" value="1"/>
</dbReference>
<dbReference type="InterPro" id="IPR001650">
    <property type="entry name" value="Helicase_C-like"/>
</dbReference>
<feature type="domain" description="Helicase ATP-binding" evidence="6">
    <location>
        <begin position="80"/>
        <end position="239"/>
    </location>
</feature>
<dbReference type="Pfam" id="PF00270">
    <property type="entry name" value="DEAD"/>
    <property type="match status" value="1"/>
</dbReference>
<dbReference type="InterPro" id="IPR027417">
    <property type="entry name" value="P-loop_NTPase"/>
</dbReference>
<dbReference type="AlphaFoldDB" id="A0A9P8IIB7"/>
<dbReference type="GO" id="GO:0043138">
    <property type="term" value="F:3'-5' DNA helicase activity"/>
    <property type="evidence" value="ECO:0007669"/>
    <property type="project" value="UniProtKB-EC"/>
</dbReference>
<evidence type="ECO:0000259" key="6">
    <source>
        <dbReference type="PROSITE" id="PS51192"/>
    </source>
</evidence>
<dbReference type="SMART" id="SM00487">
    <property type="entry name" value="DEXDc"/>
    <property type="match status" value="1"/>
</dbReference>
<dbReference type="GO" id="GO:0009378">
    <property type="term" value="F:four-way junction helicase activity"/>
    <property type="evidence" value="ECO:0007669"/>
    <property type="project" value="TreeGrafter"/>
</dbReference>
<comment type="similarity">
    <text evidence="1">Belongs to the helicase family. RecQ subfamily.</text>
</comment>
<dbReference type="PANTHER" id="PTHR13710">
    <property type="entry name" value="DNA HELICASE RECQ FAMILY MEMBER"/>
    <property type="match status" value="1"/>
</dbReference>
<dbReference type="EMBL" id="JAGHQM010001993">
    <property type="protein sequence ID" value="KAH0551482.1"/>
    <property type="molecule type" value="Genomic_DNA"/>
</dbReference>